<dbReference type="SUPFAM" id="SSF109998">
    <property type="entry name" value="Triger factor/SurA peptide-binding domain-like"/>
    <property type="match status" value="1"/>
</dbReference>
<evidence type="ECO:0000313" key="6">
    <source>
        <dbReference type="EMBL" id="RDU67145.1"/>
    </source>
</evidence>
<evidence type="ECO:0000256" key="2">
    <source>
        <dbReference type="ARBA" id="ARBA00022475"/>
    </source>
</evidence>
<dbReference type="RefSeq" id="WP_115542442.1">
    <property type="nucleotide sequence ID" value="NZ_NXLQ01000002.1"/>
</dbReference>
<comment type="subcellular location">
    <subcellularLocation>
        <location evidence="1">Cell membrane</location>
    </subcellularLocation>
</comment>
<dbReference type="AlphaFoldDB" id="A0A3D8IQF5"/>
<keyword evidence="4" id="KW-0143">Chaperone</keyword>
<gene>
    <name evidence="6" type="ORF">CQA53_02530</name>
</gene>
<evidence type="ECO:0000256" key="5">
    <source>
        <dbReference type="SAM" id="Phobius"/>
    </source>
</evidence>
<dbReference type="PANTHER" id="PTHR47529:SF1">
    <property type="entry name" value="PERIPLASMIC CHAPERONE PPID"/>
    <property type="match status" value="1"/>
</dbReference>
<dbReference type="InterPro" id="IPR027304">
    <property type="entry name" value="Trigger_fact/SurA_dom_sf"/>
</dbReference>
<protein>
    <recommendedName>
        <fullName evidence="8">PpiC domain-containing protein</fullName>
    </recommendedName>
</protein>
<dbReference type="Proteomes" id="UP000256379">
    <property type="component" value="Unassembled WGS sequence"/>
</dbReference>
<dbReference type="EMBL" id="NXLQ01000002">
    <property type="protein sequence ID" value="RDU67145.1"/>
    <property type="molecule type" value="Genomic_DNA"/>
</dbReference>
<evidence type="ECO:0000313" key="7">
    <source>
        <dbReference type="Proteomes" id="UP000256379"/>
    </source>
</evidence>
<keyword evidence="2" id="KW-1003">Cell membrane</keyword>
<dbReference type="Pfam" id="PF13624">
    <property type="entry name" value="SurA_N_3"/>
    <property type="match status" value="1"/>
</dbReference>
<sequence>MLEWMQKHKKYLVITVWISAFALVFASLVEWGGGGFTAGSNEHIAKVGNQYISRQEYDRLYNILYNQLFQNQEIFSNENERIPQIEQQVYMWLVQTKMSESLADDIGVSVTPNELAHRIITNPNFFDSQNQFNKDIYDRFIVSTGRTTESFEEQFSKNILEEKIQNFPIFQLSTLEIDSLLSANKIRDNLLIRVINKDTLLKNKTIELQENEIKSFWEKNKEKYYKPANYKIAYIALNTDDIEVDDNSLQKYYNENIQHYSENALQTERDLILEDYKKSYTKITSSYMRNMSKFLNSKDKYFGDVIVTLDRDSLMKIKDVLETDKEMPSDFITINYMNLSDDDLMLYPNLLAQIEQEDKSFSPVFEEKSKTWIIPYVLDRSPRSRLSYEDAKPQARDAVWKQKEYEEFRKIAQSSFVNANINSFQDIGFISIADMNMQSFQNESYSILKNLGLEDFEIRSLFSQIISNNQVSGVAFLDSKAVFYSIKNQELPTYGELLNISNGEDDQIAEAKIRDMRNALFEYTTNKYKIIDYRRQN</sequence>
<evidence type="ECO:0000256" key="3">
    <source>
        <dbReference type="ARBA" id="ARBA00023136"/>
    </source>
</evidence>
<dbReference type="PANTHER" id="PTHR47529">
    <property type="entry name" value="PEPTIDYL-PROLYL CIS-TRANS ISOMERASE D"/>
    <property type="match status" value="1"/>
</dbReference>
<name>A0A3D8IQF5_9HELI</name>
<comment type="caution">
    <text evidence="6">The sequence shown here is derived from an EMBL/GenBank/DDBJ whole genome shotgun (WGS) entry which is preliminary data.</text>
</comment>
<accession>A0A3D8IQF5</accession>
<dbReference type="GO" id="GO:0005886">
    <property type="term" value="C:plasma membrane"/>
    <property type="evidence" value="ECO:0007669"/>
    <property type="project" value="UniProtKB-SubCell"/>
</dbReference>
<keyword evidence="5" id="KW-1133">Transmembrane helix</keyword>
<evidence type="ECO:0000256" key="4">
    <source>
        <dbReference type="ARBA" id="ARBA00023186"/>
    </source>
</evidence>
<proteinExistence type="predicted"/>
<keyword evidence="3 5" id="KW-0472">Membrane</keyword>
<feature type="transmembrane region" description="Helical" evidence="5">
    <location>
        <begin position="12"/>
        <end position="33"/>
    </location>
</feature>
<reference evidence="6 7" key="1">
    <citation type="submission" date="2018-04" db="EMBL/GenBank/DDBJ databases">
        <title>Novel Campyloabacter and Helicobacter Species and Strains.</title>
        <authorList>
            <person name="Mannion A.J."/>
            <person name="Shen Z."/>
            <person name="Fox J.G."/>
        </authorList>
    </citation>
    <scope>NUCLEOTIDE SEQUENCE [LARGE SCALE GENOMIC DNA]</scope>
    <source>
        <strain evidence="6 7">MIT 17-337</strain>
    </source>
</reference>
<evidence type="ECO:0008006" key="8">
    <source>
        <dbReference type="Google" id="ProtNLM"/>
    </source>
</evidence>
<keyword evidence="7" id="KW-1185">Reference proteome</keyword>
<keyword evidence="5" id="KW-0812">Transmembrane</keyword>
<dbReference type="Gene3D" id="1.10.4030.10">
    <property type="entry name" value="Porin chaperone SurA, peptide-binding domain"/>
    <property type="match status" value="1"/>
</dbReference>
<dbReference type="InterPro" id="IPR052029">
    <property type="entry name" value="PpiD_chaperone"/>
</dbReference>
<dbReference type="OrthoDB" id="9788030at2"/>
<organism evidence="6 7">
    <name type="scientific">Helicobacter didelphidarum</name>
    <dbReference type="NCBI Taxonomy" id="2040648"/>
    <lineage>
        <taxon>Bacteria</taxon>
        <taxon>Pseudomonadati</taxon>
        <taxon>Campylobacterota</taxon>
        <taxon>Epsilonproteobacteria</taxon>
        <taxon>Campylobacterales</taxon>
        <taxon>Helicobacteraceae</taxon>
        <taxon>Helicobacter</taxon>
    </lineage>
</organism>
<evidence type="ECO:0000256" key="1">
    <source>
        <dbReference type="ARBA" id="ARBA00004236"/>
    </source>
</evidence>